<dbReference type="AlphaFoldDB" id="A0A3M7TLL9"/>
<feature type="domain" description="DUF4397" evidence="3">
    <location>
        <begin position="28"/>
        <end position="142"/>
    </location>
</feature>
<dbReference type="Pfam" id="PF14344">
    <property type="entry name" value="DUF4397"/>
    <property type="match status" value="1"/>
</dbReference>
<keyword evidence="5" id="KW-1185">Reference proteome</keyword>
<evidence type="ECO:0000256" key="1">
    <source>
        <dbReference type="SAM" id="Phobius"/>
    </source>
</evidence>
<evidence type="ECO:0000259" key="3">
    <source>
        <dbReference type="Pfam" id="PF14344"/>
    </source>
</evidence>
<sequence>MTSMLAGVMVFSIFSVTALADDHGDDDAWVRIVHASPDAPAVDVTVNGDVAVEGAAFKDATDYLELPAGEHDVAIYPAGEHDEPVIEATLEVAAGQAYTVAAINTLENLDLHVIEDETSSSEGMAWVRVGHLSPDAPAVDVTAGGDVLFAGAEFPSVTGYEEVEPMTADLDVRVAGTEDVVLELPGTELEGDMLYTVLAVGFADGEPGLDTIILADPSHDAMPSEMPATGMGGTADQSSSYMAAGMLIVLLASGALFFFFRRPAVENQ</sequence>
<keyword evidence="1" id="KW-0472">Membrane</keyword>
<organism evidence="4 5">
    <name type="scientific">Alteribacter keqinensis</name>
    <dbReference type="NCBI Taxonomy" id="2483800"/>
    <lineage>
        <taxon>Bacteria</taxon>
        <taxon>Bacillati</taxon>
        <taxon>Bacillota</taxon>
        <taxon>Bacilli</taxon>
        <taxon>Bacillales</taxon>
        <taxon>Bacillaceae</taxon>
        <taxon>Alteribacter</taxon>
    </lineage>
</organism>
<dbReference type="InterPro" id="IPR025510">
    <property type="entry name" value="DUF4397"/>
</dbReference>
<dbReference type="OrthoDB" id="9783299at2"/>
<feature type="chain" id="PRO_5018050138" evidence="2">
    <location>
        <begin position="21"/>
        <end position="268"/>
    </location>
</feature>
<feature type="signal peptide" evidence="2">
    <location>
        <begin position="1"/>
        <end position="20"/>
    </location>
</feature>
<comment type="caution">
    <text evidence="4">The sequence shown here is derived from an EMBL/GenBank/DDBJ whole genome shotgun (WGS) entry which is preliminary data.</text>
</comment>
<dbReference type="EMBL" id="RHIB01000004">
    <property type="protein sequence ID" value="RNA66371.1"/>
    <property type="molecule type" value="Genomic_DNA"/>
</dbReference>
<keyword evidence="2" id="KW-0732">Signal</keyword>
<keyword evidence="1" id="KW-1133">Transmembrane helix</keyword>
<evidence type="ECO:0000256" key="2">
    <source>
        <dbReference type="SAM" id="SignalP"/>
    </source>
</evidence>
<proteinExistence type="predicted"/>
<evidence type="ECO:0000313" key="4">
    <source>
        <dbReference type="EMBL" id="RNA66371.1"/>
    </source>
</evidence>
<keyword evidence="1" id="KW-0812">Transmembrane</keyword>
<accession>A0A3M7TLL9</accession>
<gene>
    <name evidence="4" type="ORF">EBO34_19550</name>
</gene>
<protein>
    <submittedName>
        <fullName evidence="4">DUF4397 domain-containing protein</fullName>
    </submittedName>
</protein>
<dbReference type="Proteomes" id="UP000278746">
    <property type="component" value="Unassembled WGS sequence"/>
</dbReference>
<evidence type="ECO:0000313" key="5">
    <source>
        <dbReference type="Proteomes" id="UP000278746"/>
    </source>
</evidence>
<feature type="transmembrane region" description="Helical" evidence="1">
    <location>
        <begin position="241"/>
        <end position="260"/>
    </location>
</feature>
<reference evidence="4 5" key="1">
    <citation type="submission" date="2018-10" db="EMBL/GenBank/DDBJ databases">
        <title>Bacillus Keqinensis sp. nov., a moderately halophilic bacterium isolated from a saline-alkaline lake.</title>
        <authorList>
            <person name="Wang H."/>
        </authorList>
    </citation>
    <scope>NUCLEOTIDE SEQUENCE [LARGE SCALE GENOMIC DNA]</scope>
    <source>
        <strain evidence="4 5">KQ-3</strain>
    </source>
</reference>
<name>A0A3M7TLL9_9BACI</name>